<name>A0AAV5GW36_9BASI</name>
<dbReference type="Proteomes" id="UP001342314">
    <property type="component" value="Unassembled WGS sequence"/>
</dbReference>
<evidence type="ECO:0000256" key="1">
    <source>
        <dbReference type="SAM" id="MobiDB-lite"/>
    </source>
</evidence>
<feature type="region of interest" description="Disordered" evidence="1">
    <location>
        <begin position="87"/>
        <end position="115"/>
    </location>
</feature>
<evidence type="ECO:0000313" key="2">
    <source>
        <dbReference type="EMBL" id="GJN94498.1"/>
    </source>
</evidence>
<dbReference type="AlphaFoldDB" id="A0AAV5GW36"/>
<protein>
    <submittedName>
        <fullName evidence="2">Uncharacterized protein</fullName>
    </submittedName>
</protein>
<comment type="caution">
    <text evidence="2">The sequence shown here is derived from an EMBL/GenBank/DDBJ whole genome shotgun (WGS) entry which is preliminary data.</text>
</comment>
<reference evidence="2 3" key="1">
    <citation type="submission" date="2021-12" db="EMBL/GenBank/DDBJ databases">
        <title>High titer production of polyol ester of fatty acids by Rhodotorula paludigena BS15 towards product separation-free biomass refinery.</title>
        <authorList>
            <person name="Mano J."/>
            <person name="Ono H."/>
            <person name="Tanaka T."/>
            <person name="Naito K."/>
            <person name="Sushida H."/>
            <person name="Ike M."/>
            <person name="Tokuyasu K."/>
            <person name="Kitaoka M."/>
        </authorList>
    </citation>
    <scope>NUCLEOTIDE SEQUENCE [LARGE SCALE GENOMIC DNA]</scope>
    <source>
        <strain evidence="2 3">BS15</strain>
    </source>
</reference>
<feature type="compositionally biased region" description="Basic and acidic residues" evidence="1">
    <location>
        <begin position="95"/>
        <end position="115"/>
    </location>
</feature>
<keyword evidence="3" id="KW-1185">Reference proteome</keyword>
<organism evidence="2 3">
    <name type="scientific">Rhodotorula paludigena</name>
    <dbReference type="NCBI Taxonomy" id="86838"/>
    <lineage>
        <taxon>Eukaryota</taxon>
        <taxon>Fungi</taxon>
        <taxon>Dikarya</taxon>
        <taxon>Basidiomycota</taxon>
        <taxon>Pucciniomycotina</taxon>
        <taxon>Microbotryomycetes</taxon>
        <taxon>Sporidiobolales</taxon>
        <taxon>Sporidiobolaceae</taxon>
        <taxon>Rhodotorula</taxon>
    </lineage>
</organism>
<proteinExistence type="predicted"/>
<dbReference type="EMBL" id="BQKY01000017">
    <property type="protein sequence ID" value="GJN94498.1"/>
    <property type="molecule type" value="Genomic_DNA"/>
</dbReference>
<accession>A0AAV5GW36</accession>
<sequence length="115" mass="12774">MYGQSTQTYHLLPALIMPCDTNLLLKLETCLNVHLKTLCIEHLAPPPKAGLLNRRRVRDGGPLSENAPVDAFCRKFLTRQVAMQAGHETATAGGKDSRKALCKADKVQREMDPNY</sequence>
<gene>
    <name evidence="2" type="ORF">Rhopal_007580-T1</name>
</gene>
<evidence type="ECO:0000313" key="3">
    <source>
        <dbReference type="Proteomes" id="UP001342314"/>
    </source>
</evidence>